<name>A0A3R7AAG0_9STRA</name>
<accession>A0A3R7AAG0</accession>
<keyword evidence="3" id="KW-1185">Reference proteome</keyword>
<protein>
    <submittedName>
        <fullName evidence="2">Uncharacterized protein</fullName>
    </submittedName>
</protein>
<feature type="compositionally biased region" description="Basic and acidic residues" evidence="1">
    <location>
        <begin position="164"/>
        <end position="173"/>
    </location>
</feature>
<dbReference type="VEuPathDB" id="FungiDB:H310_11946"/>
<evidence type="ECO:0000313" key="2">
    <source>
        <dbReference type="EMBL" id="RHY30889.1"/>
    </source>
</evidence>
<feature type="compositionally biased region" description="Basic residues" evidence="1">
    <location>
        <begin position="152"/>
        <end position="163"/>
    </location>
</feature>
<evidence type="ECO:0000313" key="3">
    <source>
        <dbReference type="Proteomes" id="UP000285060"/>
    </source>
</evidence>
<feature type="region of interest" description="Disordered" evidence="1">
    <location>
        <begin position="141"/>
        <end position="200"/>
    </location>
</feature>
<evidence type="ECO:0000256" key="1">
    <source>
        <dbReference type="SAM" id="MobiDB-lite"/>
    </source>
</evidence>
<dbReference type="Proteomes" id="UP000285060">
    <property type="component" value="Unassembled WGS sequence"/>
</dbReference>
<organism evidence="2 3">
    <name type="scientific">Aphanomyces invadans</name>
    <dbReference type="NCBI Taxonomy" id="157072"/>
    <lineage>
        <taxon>Eukaryota</taxon>
        <taxon>Sar</taxon>
        <taxon>Stramenopiles</taxon>
        <taxon>Oomycota</taxon>
        <taxon>Saprolegniomycetes</taxon>
        <taxon>Saprolegniales</taxon>
        <taxon>Verrucalvaceae</taxon>
        <taxon>Aphanomyces</taxon>
    </lineage>
</organism>
<gene>
    <name evidence="2" type="ORF">DYB32_004932</name>
</gene>
<sequence>MARRIGGTASADQEQPISTLTLPVTIMSMSGLSAFLTATGALPPAGLANNLISERKTILSAFSTLDLELQKGPNGEVVVNNKSAARDLLDARKHEKQQESLYEQKAELHAKQVQETRKPAPVVTALTQALDSFAADTDDRFLPKASTLPSSKKGRNVSRRARQRHESNKEKMENYSSKIKTKSTMQVKRAERKEKYKHIY</sequence>
<comment type="caution">
    <text evidence="2">The sequence shown here is derived from an EMBL/GenBank/DDBJ whole genome shotgun (WGS) entry which is preliminary data.</text>
</comment>
<feature type="compositionally biased region" description="Polar residues" evidence="1">
    <location>
        <begin position="174"/>
        <end position="186"/>
    </location>
</feature>
<reference evidence="2 3" key="1">
    <citation type="submission" date="2018-08" db="EMBL/GenBank/DDBJ databases">
        <title>Aphanomyces genome sequencing and annotation.</title>
        <authorList>
            <person name="Minardi D."/>
            <person name="Oidtmann B."/>
            <person name="Van Der Giezen M."/>
            <person name="Studholme D.J."/>
        </authorList>
    </citation>
    <scope>NUCLEOTIDE SEQUENCE [LARGE SCALE GENOMIC DNA]</scope>
    <source>
        <strain evidence="2 3">NJM0002</strain>
    </source>
</reference>
<dbReference type="EMBL" id="QUSY01000265">
    <property type="protein sequence ID" value="RHY30889.1"/>
    <property type="molecule type" value="Genomic_DNA"/>
</dbReference>
<proteinExistence type="predicted"/>
<dbReference type="AlphaFoldDB" id="A0A3R7AAG0"/>